<reference evidence="2 3" key="1">
    <citation type="submission" date="2023-05" db="EMBL/GenBank/DDBJ databases">
        <title>B98-5 Cell Line De Novo Hybrid Assembly: An Optical Mapping Approach.</title>
        <authorList>
            <person name="Kananen K."/>
            <person name="Auerbach J.A."/>
            <person name="Kautto E."/>
            <person name="Blachly J.S."/>
        </authorList>
    </citation>
    <scope>NUCLEOTIDE SEQUENCE [LARGE SCALE GENOMIC DNA]</scope>
    <source>
        <strain evidence="2">B95-8</strain>
        <tissue evidence="2">Cell line</tissue>
    </source>
</reference>
<comment type="caution">
    <text evidence="2">The sequence shown here is derived from an EMBL/GenBank/DDBJ whole genome shotgun (WGS) entry which is preliminary data.</text>
</comment>
<accession>A0ABQ9TVL1</accession>
<evidence type="ECO:0000313" key="2">
    <source>
        <dbReference type="EMBL" id="KAK2088828.1"/>
    </source>
</evidence>
<proteinExistence type="predicted"/>
<keyword evidence="3" id="KW-1185">Reference proteome</keyword>
<organism evidence="2 3">
    <name type="scientific">Saguinus oedipus</name>
    <name type="common">Cotton-top tamarin</name>
    <name type="synonym">Oedipomidas oedipus</name>
    <dbReference type="NCBI Taxonomy" id="9490"/>
    <lineage>
        <taxon>Eukaryota</taxon>
        <taxon>Metazoa</taxon>
        <taxon>Chordata</taxon>
        <taxon>Craniata</taxon>
        <taxon>Vertebrata</taxon>
        <taxon>Euteleostomi</taxon>
        <taxon>Mammalia</taxon>
        <taxon>Eutheria</taxon>
        <taxon>Euarchontoglires</taxon>
        <taxon>Primates</taxon>
        <taxon>Haplorrhini</taxon>
        <taxon>Platyrrhini</taxon>
        <taxon>Cebidae</taxon>
        <taxon>Callitrichinae</taxon>
        <taxon>Saguinus</taxon>
    </lineage>
</organism>
<sequence length="149" mass="16613">MPSVTVDLRIPTTNKSEIASGFYTFNNSDVDQHVDDPEEKEGRKNAGREFRFKPGPSRMTGADGDGLKYTQESGGADGKTPGDSVYKHNCLTANIVQKMSHSKGCHDVWDQCEQDVENINQCEVHKNQMDGLPQVRVNEKYVPIKQKGQ</sequence>
<protein>
    <submittedName>
        <fullName evidence="2">Uncharacterized protein</fullName>
    </submittedName>
</protein>
<feature type="region of interest" description="Disordered" evidence="1">
    <location>
        <begin position="25"/>
        <end position="84"/>
    </location>
</feature>
<feature type="compositionally biased region" description="Basic and acidic residues" evidence="1">
    <location>
        <begin position="30"/>
        <end position="52"/>
    </location>
</feature>
<dbReference type="EMBL" id="JASSZA010000019">
    <property type="protein sequence ID" value="KAK2088828.1"/>
    <property type="molecule type" value="Genomic_DNA"/>
</dbReference>
<evidence type="ECO:0000313" key="3">
    <source>
        <dbReference type="Proteomes" id="UP001266305"/>
    </source>
</evidence>
<gene>
    <name evidence="2" type="ORF">P7K49_034735</name>
</gene>
<dbReference type="Proteomes" id="UP001266305">
    <property type="component" value="Unassembled WGS sequence"/>
</dbReference>
<evidence type="ECO:0000256" key="1">
    <source>
        <dbReference type="SAM" id="MobiDB-lite"/>
    </source>
</evidence>
<name>A0ABQ9TVL1_SAGOE</name>